<dbReference type="InterPro" id="IPR000792">
    <property type="entry name" value="Tscrpt_reg_LuxR_C"/>
</dbReference>
<dbReference type="GO" id="GO:0003677">
    <property type="term" value="F:DNA binding"/>
    <property type="evidence" value="ECO:0007669"/>
    <property type="project" value="UniProtKB-KW"/>
</dbReference>
<keyword evidence="2" id="KW-0238">DNA-binding</keyword>
<dbReference type="Gene3D" id="1.10.10.10">
    <property type="entry name" value="Winged helix-like DNA-binding domain superfamily/Winged helix DNA-binding domain"/>
    <property type="match status" value="1"/>
</dbReference>
<dbReference type="InterPro" id="IPR036388">
    <property type="entry name" value="WH-like_DNA-bd_sf"/>
</dbReference>
<dbReference type="PANTHER" id="PTHR44688">
    <property type="entry name" value="DNA-BINDING TRANSCRIPTIONAL ACTIVATOR DEVR_DOSR"/>
    <property type="match status" value="1"/>
</dbReference>
<evidence type="ECO:0000256" key="2">
    <source>
        <dbReference type="ARBA" id="ARBA00023125"/>
    </source>
</evidence>
<name>A0A921G069_SPOPS</name>
<dbReference type="Pfam" id="PF25873">
    <property type="entry name" value="WHD_MalT"/>
    <property type="match status" value="1"/>
</dbReference>
<comment type="caution">
    <text evidence="5">The sequence shown here is derived from an EMBL/GenBank/DDBJ whole genome shotgun (WGS) entry which is preliminary data.</text>
</comment>
<dbReference type="AlphaFoldDB" id="A0A921G069"/>
<dbReference type="CDD" id="cd06170">
    <property type="entry name" value="LuxR_C_like"/>
    <property type="match status" value="1"/>
</dbReference>
<organism evidence="5 6">
    <name type="scientific">Sporosarcina psychrophila</name>
    <name type="common">Bacillus psychrophilus</name>
    <dbReference type="NCBI Taxonomy" id="1476"/>
    <lineage>
        <taxon>Bacteria</taxon>
        <taxon>Bacillati</taxon>
        <taxon>Bacillota</taxon>
        <taxon>Bacilli</taxon>
        <taxon>Bacillales</taxon>
        <taxon>Caryophanaceae</taxon>
        <taxon>Sporosarcina</taxon>
    </lineage>
</organism>
<evidence type="ECO:0000259" key="4">
    <source>
        <dbReference type="PROSITE" id="PS50043"/>
    </source>
</evidence>
<reference evidence="5" key="2">
    <citation type="submission" date="2021-09" db="EMBL/GenBank/DDBJ databases">
        <authorList>
            <person name="Gilroy R."/>
        </authorList>
    </citation>
    <scope>NUCLEOTIDE SEQUENCE</scope>
    <source>
        <strain evidence="5">CHK171-7178</strain>
    </source>
</reference>
<dbReference type="InterPro" id="IPR016032">
    <property type="entry name" value="Sig_transdc_resp-reg_C-effctor"/>
</dbReference>
<dbReference type="SUPFAM" id="SSF48452">
    <property type="entry name" value="TPR-like"/>
    <property type="match status" value="1"/>
</dbReference>
<dbReference type="InterPro" id="IPR011990">
    <property type="entry name" value="TPR-like_helical_dom_sf"/>
</dbReference>
<sequence length="861" mass="98958">MTVQMTSLNSKTAIPRVAAEAVERERLADLLRYAGSNRLTIVRAPAGYGKTTMLSQWFGQSYEPVAWLSVDAIDNDPIRFWKYVIYTVSETFMSETDTTQFPLSNSHSPIELLIDSFLNEIGSVPRILRIVIEDYHLIDNQSIHDMLDRFITYLPSNVRVYMTSRTKLPLPIAKWRVKGWITEIGMEQLRFTYEEVERFYTKRGLMLRDVATVQQVLDTTEGWAAGIQLTSLSGSMTVADGRNSDLISSAHPFLIEFLSQEILASLPLSTQDFLIRTSLVNQLEPGICNTLTNRTDSENVLLELERSGLFITRLHASEPIFRYHHLFADALQIEMKNHYSDQEISLNYKKTAILLREQGDFISAIELALTGKLYEVADRWITAHILEVFLSGQTTTFMRWVQQLRDTDYRVNVETLIMNVITFTNIYAIEEAKQLIEELECRQVHEQWKQKDDYQGMAYILETVKAFVLIANCEDIERAIGIILSQMKIGRVISRWDDIPMQYNQFEPQTLRTSLGSKGKLWAVKEVLPFLDLFRESEFNEQNMTGFSYAVQAEALYEKDCVYEASIVLEEALRYGHRFKDPSLIVPMYLLKGRIYATKGQFIEAHALLDYAMETIKERYWISTLRTMKAYCYLLEGDSLRAELELYQSTAIHNQRVESGQEFWLLIQTRILLAKAQAKEALEVVGRVKEKALLERQISTIVEAGVLEAMCQLDLSDKEAALTALHEALKEGAPYGYVRTFLNEIRVIPLLKEYVKLRQQGIHAEWDSVPINYVERLTAEEVSESVRNPMLEKLTPRERDVLQLLVKGASNSEIASQLFLSEGTVRVYLSKVYSKLGVDSRTKAVLLANKWEWPDRSKVIK</sequence>
<reference evidence="5" key="1">
    <citation type="journal article" date="2021" name="PeerJ">
        <title>Extensive microbial diversity within the chicken gut microbiome revealed by metagenomics and culture.</title>
        <authorList>
            <person name="Gilroy R."/>
            <person name="Ravi A."/>
            <person name="Getino M."/>
            <person name="Pursley I."/>
            <person name="Horton D.L."/>
            <person name="Alikhan N.F."/>
            <person name="Baker D."/>
            <person name="Gharbi K."/>
            <person name="Hall N."/>
            <person name="Watson M."/>
            <person name="Adriaenssens E.M."/>
            <person name="Foster-Nyarko E."/>
            <person name="Jarju S."/>
            <person name="Secka A."/>
            <person name="Antonio M."/>
            <person name="Oren A."/>
            <person name="Chaudhuri R.R."/>
            <person name="La Ragione R."/>
            <person name="Hildebrand F."/>
            <person name="Pallen M.J."/>
        </authorList>
    </citation>
    <scope>NUCLEOTIDE SEQUENCE</scope>
    <source>
        <strain evidence="5">CHK171-7178</strain>
    </source>
</reference>
<protein>
    <submittedName>
        <fullName evidence="5">LuxR C-terminal-related transcriptional regulator</fullName>
    </submittedName>
</protein>
<dbReference type="Pfam" id="PF00196">
    <property type="entry name" value="GerE"/>
    <property type="match status" value="1"/>
</dbReference>
<evidence type="ECO:0000256" key="1">
    <source>
        <dbReference type="ARBA" id="ARBA00023015"/>
    </source>
</evidence>
<dbReference type="PRINTS" id="PR00038">
    <property type="entry name" value="HTHLUXR"/>
</dbReference>
<gene>
    <name evidence="5" type="ORF">K8V56_14750</name>
</gene>
<dbReference type="Proteomes" id="UP000698173">
    <property type="component" value="Unassembled WGS sequence"/>
</dbReference>
<evidence type="ECO:0000256" key="3">
    <source>
        <dbReference type="ARBA" id="ARBA00023163"/>
    </source>
</evidence>
<evidence type="ECO:0000313" key="5">
    <source>
        <dbReference type="EMBL" id="HJF33018.1"/>
    </source>
</evidence>
<evidence type="ECO:0000313" key="6">
    <source>
        <dbReference type="Proteomes" id="UP000698173"/>
    </source>
</evidence>
<dbReference type="InterPro" id="IPR041617">
    <property type="entry name" value="TPR_MalT"/>
</dbReference>
<dbReference type="SMART" id="SM00421">
    <property type="entry name" value="HTH_LUXR"/>
    <property type="match status" value="1"/>
</dbReference>
<keyword evidence="3" id="KW-0804">Transcription</keyword>
<dbReference type="Pfam" id="PF17874">
    <property type="entry name" value="TPR_MalT"/>
    <property type="match status" value="1"/>
</dbReference>
<dbReference type="PANTHER" id="PTHR44688:SF16">
    <property type="entry name" value="DNA-BINDING TRANSCRIPTIONAL ACTIVATOR DEVR_DOSR"/>
    <property type="match status" value="1"/>
</dbReference>
<dbReference type="EMBL" id="DYWT01000237">
    <property type="protein sequence ID" value="HJF33018.1"/>
    <property type="molecule type" value="Genomic_DNA"/>
</dbReference>
<dbReference type="GO" id="GO:0006355">
    <property type="term" value="P:regulation of DNA-templated transcription"/>
    <property type="evidence" value="ECO:0007669"/>
    <property type="project" value="InterPro"/>
</dbReference>
<dbReference type="PROSITE" id="PS50043">
    <property type="entry name" value="HTH_LUXR_2"/>
    <property type="match status" value="1"/>
</dbReference>
<proteinExistence type="predicted"/>
<dbReference type="Gene3D" id="1.25.40.10">
    <property type="entry name" value="Tetratricopeptide repeat domain"/>
    <property type="match status" value="1"/>
</dbReference>
<keyword evidence="1" id="KW-0805">Transcription regulation</keyword>
<accession>A0A921G069</accession>
<dbReference type="SUPFAM" id="SSF46894">
    <property type="entry name" value="C-terminal effector domain of the bipartite response regulators"/>
    <property type="match status" value="1"/>
</dbReference>
<feature type="domain" description="HTH luxR-type" evidence="4">
    <location>
        <begin position="784"/>
        <end position="852"/>
    </location>
</feature>
<dbReference type="InterPro" id="IPR059106">
    <property type="entry name" value="WHD_MalT"/>
</dbReference>